<feature type="domain" description="Type II secretion system protein GspC N-terminal" evidence="9">
    <location>
        <begin position="42"/>
        <end position="117"/>
    </location>
</feature>
<keyword evidence="3" id="KW-1003">Cell membrane</keyword>
<dbReference type="SUPFAM" id="SSF50156">
    <property type="entry name" value="PDZ domain-like"/>
    <property type="match status" value="1"/>
</dbReference>
<keyword evidence="6" id="KW-0653">Protein transport</keyword>
<evidence type="ECO:0000256" key="3">
    <source>
        <dbReference type="ARBA" id="ARBA00022475"/>
    </source>
</evidence>
<comment type="caution">
    <text evidence="10">The sequence shown here is derived from an EMBL/GenBank/DDBJ whole genome shotgun (WGS) entry which is preliminary data.</text>
</comment>
<keyword evidence="8" id="KW-0472">Membrane</keyword>
<name>A0A975ZLI1_9RHOB</name>
<dbReference type="Gene3D" id="2.30.30.830">
    <property type="match status" value="1"/>
</dbReference>
<dbReference type="EMBL" id="FNYY01000001">
    <property type="protein sequence ID" value="SEI58570.1"/>
    <property type="molecule type" value="Genomic_DNA"/>
</dbReference>
<organism evidence="10 11">
    <name type="scientific">Marinovum algicola</name>
    <dbReference type="NCBI Taxonomy" id="42444"/>
    <lineage>
        <taxon>Bacteria</taxon>
        <taxon>Pseudomonadati</taxon>
        <taxon>Pseudomonadota</taxon>
        <taxon>Alphaproteobacteria</taxon>
        <taxon>Rhodobacterales</taxon>
        <taxon>Roseobacteraceae</taxon>
        <taxon>Marinovum</taxon>
    </lineage>
</organism>
<keyword evidence="4" id="KW-0997">Cell inner membrane</keyword>
<evidence type="ECO:0000313" key="11">
    <source>
        <dbReference type="Proteomes" id="UP000182932"/>
    </source>
</evidence>
<keyword evidence="2" id="KW-0813">Transport</keyword>
<dbReference type="GO" id="GO:0005886">
    <property type="term" value="C:plasma membrane"/>
    <property type="evidence" value="ECO:0007669"/>
    <property type="project" value="UniProtKB-SubCell"/>
</dbReference>
<keyword evidence="7" id="KW-1133">Transmembrane helix</keyword>
<comment type="subcellular location">
    <subcellularLocation>
        <location evidence="1">Cell inner membrane</location>
    </subcellularLocation>
</comment>
<gene>
    <name evidence="10" type="ORF">SAMN04487940_101299</name>
</gene>
<evidence type="ECO:0000256" key="5">
    <source>
        <dbReference type="ARBA" id="ARBA00022692"/>
    </source>
</evidence>
<reference evidence="10 11" key="1">
    <citation type="submission" date="2016-10" db="EMBL/GenBank/DDBJ databases">
        <authorList>
            <person name="Varghese N."/>
            <person name="Submissions S."/>
        </authorList>
    </citation>
    <scope>NUCLEOTIDE SEQUENCE [LARGE SCALE GENOMIC DNA]</scope>
    <source>
        <strain evidence="10 11">FF3</strain>
    </source>
</reference>
<dbReference type="InterPro" id="IPR024961">
    <property type="entry name" value="T2SS_GspC_N"/>
</dbReference>
<dbReference type="GeneID" id="80816569"/>
<dbReference type="RefSeq" id="WP_170850495.1">
    <property type="nucleotide sequence ID" value="NZ_CBDCHJ010000006.1"/>
</dbReference>
<sequence length="253" mass="26482">MLGLGGGALALILTASPEIPLSRVTFDPTARAEAAESRAEWLWPALFGEIPPEPVAATETAAPEPSPDFSLKGLVAGGEGGWAIVSADSGDHLVSVGSVLPGGAEVIEIQPDGVRISLDDKEFLIGFDEEAEAPMVAAELAPAPAVQSASLSLSALRDDGFQRSLGLAGGSKIVDQGNGNLAQQIMWVRNGRLYDKVGLRKGDIILTLNGVPAGDIDALRQAAPELLRQRDFELELLRAGARMTLKVQIDEDS</sequence>
<keyword evidence="11" id="KW-1185">Reference proteome</keyword>
<protein>
    <submittedName>
        <fullName evidence="10">General secretion pathway protein C</fullName>
    </submittedName>
</protein>
<proteinExistence type="predicted"/>
<dbReference type="Proteomes" id="UP000182932">
    <property type="component" value="Unassembled WGS sequence"/>
</dbReference>
<evidence type="ECO:0000256" key="7">
    <source>
        <dbReference type="ARBA" id="ARBA00022989"/>
    </source>
</evidence>
<dbReference type="InterPro" id="IPR036034">
    <property type="entry name" value="PDZ_sf"/>
</dbReference>
<evidence type="ECO:0000259" key="9">
    <source>
        <dbReference type="Pfam" id="PF11356"/>
    </source>
</evidence>
<evidence type="ECO:0000313" key="10">
    <source>
        <dbReference type="EMBL" id="SEI58570.1"/>
    </source>
</evidence>
<dbReference type="Pfam" id="PF11356">
    <property type="entry name" value="T2SSC"/>
    <property type="match status" value="1"/>
</dbReference>
<dbReference type="AlphaFoldDB" id="A0A975ZLI1"/>
<evidence type="ECO:0000256" key="6">
    <source>
        <dbReference type="ARBA" id="ARBA00022927"/>
    </source>
</evidence>
<evidence type="ECO:0000256" key="8">
    <source>
        <dbReference type="ARBA" id="ARBA00023136"/>
    </source>
</evidence>
<evidence type="ECO:0000256" key="2">
    <source>
        <dbReference type="ARBA" id="ARBA00022448"/>
    </source>
</evidence>
<evidence type="ECO:0000256" key="4">
    <source>
        <dbReference type="ARBA" id="ARBA00022519"/>
    </source>
</evidence>
<dbReference type="Gene3D" id="2.30.42.10">
    <property type="match status" value="1"/>
</dbReference>
<dbReference type="GO" id="GO:0015031">
    <property type="term" value="P:protein transport"/>
    <property type="evidence" value="ECO:0007669"/>
    <property type="project" value="UniProtKB-KW"/>
</dbReference>
<accession>A0A975ZLI1</accession>
<keyword evidence="5" id="KW-0812">Transmembrane</keyword>
<evidence type="ECO:0000256" key="1">
    <source>
        <dbReference type="ARBA" id="ARBA00004533"/>
    </source>
</evidence>